<dbReference type="OrthoDB" id="6134459at2759"/>
<keyword evidence="2 5" id="KW-0812">Transmembrane</keyword>
<evidence type="ECO:0000256" key="2">
    <source>
        <dbReference type="ARBA" id="ARBA00022692"/>
    </source>
</evidence>
<feature type="domain" description="G-protein coupled receptors family 2 profile 2" evidence="6">
    <location>
        <begin position="236"/>
        <end position="489"/>
    </location>
</feature>
<comment type="caution">
    <text evidence="7">The sequence shown here is derived from an EMBL/GenBank/DDBJ whole genome shotgun (WGS) entry which is preliminary data.</text>
</comment>
<feature type="transmembrane region" description="Helical" evidence="5">
    <location>
        <begin position="271"/>
        <end position="292"/>
    </location>
</feature>
<dbReference type="PANTHER" id="PTHR45902">
    <property type="entry name" value="LATROPHILIN RECEPTOR-LIKE PROTEIN A"/>
    <property type="match status" value="1"/>
</dbReference>
<dbReference type="InterPro" id="IPR000832">
    <property type="entry name" value="GPCR_2_secretin-like"/>
</dbReference>
<protein>
    <recommendedName>
        <fullName evidence="6">G-protein coupled receptors family 2 profile 2 domain-containing protein</fullName>
    </recommendedName>
</protein>
<dbReference type="GO" id="GO:0016020">
    <property type="term" value="C:membrane"/>
    <property type="evidence" value="ECO:0007669"/>
    <property type="project" value="UniProtKB-SubCell"/>
</dbReference>
<dbReference type="Proteomes" id="UP000593567">
    <property type="component" value="Unassembled WGS sequence"/>
</dbReference>
<dbReference type="Gene3D" id="1.20.1070.10">
    <property type="entry name" value="Rhodopsin 7-helix transmembrane proteins"/>
    <property type="match status" value="1"/>
</dbReference>
<evidence type="ECO:0000256" key="3">
    <source>
        <dbReference type="ARBA" id="ARBA00022989"/>
    </source>
</evidence>
<dbReference type="PANTHER" id="PTHR45902:SF1">
    <property type="entry name" value="LATROPHILIN RECEPTOR-LIKE PROTEIN A"/>
    <property type="match status" value="1"/>
</dbReference>
<dbReference type="PROSITE" id="PS50261">
    <property type="entry name" value="G_PROTEIN_RECEP_F2_4"/>
    <property type="match status" value="1"/>
</dbReference>
<feature type="transmembrane region" description="Helical" evidence="5">
    <location>
        <begin position="399"/>
        <end position="418"/>
    </location>
</feature>
<organism evidence="7 8">
    <name type="scientific">Bugula neritina</name>
    <name type="common">Brown bryozoan</name>
    <name type="synonym">Sertularia neritina</name>
    <dbReference type="NCBI Taxonomy" id="10212"/>
    <lineage>
        <taxon>Eukaryota</taxon>
        <taxon>Metazoa</taxon>
        <taxon>Spiralia</taxon>
        <taxon>Lophotrochozoa</taxon>
        <taxon>Bryozoa</taxon>
        <taxon>Gymnolaemata</taxon>
        <taxon>Cheilostomatida</taxon>
        <taxon>Flustrina</taxon>
        <taxon>Buguloidea</taxon>
        <taxon>Bugulidae</taxon>
        <taxon>Bugula</taxon>
    </lineage>
</organism>
<dbReference type="EMBL" id="VXIV02003421">
    <property type="protein sequence ID" value="KAF6017226.1"/>
    <property type="molecule type" value="Genomic_DNA"/>
</dbReference>
<evidence type="ECO:0000313" key="8">
    <source>
        <dbReference type="Proteomes" id="UP000593567"/>
    </source>
</evidence>
<dbReference type="Pfam" id="PF00002">
    <property type="entry name" value="7tm_2"/>
    <property type="match status" value="1"/>
</dbReference>
<comment type="subcellular location">
    <subcellularLocation>
        <location evidence="1">Membrane</location>
        <topology evidence="1">Multi-pass membrane protein</topology>
    </subcellularLocation>
</comment>
<evidence type="ECO:0000313" key="7">
    <source>
        <dbReference type="EMBL" id="KAF6017226.1"/>
    </source>
</evidence>
<evidence type="ECO:0000259" key="6">
    <source>
        <dbReference type="PROSITE" id="PS50261"/>
    </source>
</evidence>
<evidence type="ECO:0000256" key="1">
    <source>
        <dbReference type="ARBA" id="ARBA00004141"/>
    </source>
</evidence>
<dbReference type="InterPro" id="IPR053231">
    <property type="entry name" value="GPCR_LN-TM7"/>
</dbReference>
<feature type="transmembrane region" description="Helical" evidence="5">
    <location>
        <begin position="465"/>
        <end position="489"/>
    </location>
</feature>
<feature type="transmembrane region" description="Helical" evidence="5">
    <location>
        <begin position="348"/>
        <end position="366"/>
    </location>
</feature>
<keyword evidence="8" id="KW-1185">Reference proteome</keyword>
<dbReference type="InterPro" id="IPR017981">
    <property type="entry name" value="GPCR_2-like_7TM"/>
</dbReference>
<dbReference type="GO" id="GO:0007166">
    <property type="term" value="P:cell surface receptor signaling pathway"/>
    <property type="evidence" value="ECO:0007669"/>
    <property type="project" value="InterPro"/>
</dbReference>
<dbReference type="AlphaFoldDB" id="A0A7J7IUM8"/>
<proteinExistence type="predicted"/>
<dbReference type="GO" id="GO:0004930">
    <property type="term" value="F:G protein-coupled receptor activity"/>
    <property type="evidence" value="ECO:0007669"/>
    <property type="project" value="InterPro"/>
</dbReference>
<evidence type="ECO:0000256" key="5">
    <source>
        <dbReference type="SAM" id="Phobius"/>
    </source>
</evidence>
<feature type="transmembrane region" description="Helical" evidence="5">
    <location>
        <begin position="439"/>
        <end position="459"/>
    </location>
</feature>
<evidence type="ECO:0000256" key="4">
    <source>
        <dbReference type="ARBA" id="ARBA00023136"/>
    </source>
</evidence>
<keyword evidence="4 5" id="KW-0472">Membrane</keyword>
<reference evidence="7" key="1">
    <citation type="submission" date="2020-06" db="EMBL/GenBank/DDBJ databases">
        <title>Draft genome of Bugula neritina, a colonial animal packing powerful symbionts and potential medicines.</title>
        <authorList>
            <person name="Rayko M."/>
        </authorList>
    </citation>
    <scope>NUCLEOTIDE SEQUENCE [LARGE SCALE GENOMIC DNA]</scope>
    <source>
        <strain evidence="7">Kwan_BN1</strain>
    </source>
</reference>
<accession>A0A7J7IUM8</accession>
<keyword evidence="3 5" id="KW-1133">Transmembrane helix</keyword>
<sequence length="534" mass="59821">MIRVKLSAPNFRSVIVSQFLTFRQVNVCQSNLLGNFCDHHKLSPESNEMSSYAKEICPSNFYYTVSNNSESTCSECQVEDLANCQPVYERFKDVAFTASSIHCAPNALLSCKSDLPSSSCLTSSGFSARSSSTGSIQFEKQAVFLNSIAISYNTTSFEFIIPIDLIGDTTFSSIEAIFSPLHAASNKCAEYTNVDKQALSPLLICKNHQLYSPADNFTHDDYLLVGENIQVCTALVPDFSLSIHDYIITAFSIAAATIYTVYYFVNLKKTVTGNFVVSSLLTVVGGLIFLCLIDQTGNKNSCRFIATFSHYFFLSSHTWTTSIGFWILKGIISFSIAQDRGWKTYLRYASFAWATPVVFVIFSYIFDGLEIRGLYPVFGDSLCFIATGWIRLLVFTGPIYLLILINVSFCAIATFKIIKEGNKITIQRKNELQRKVITVVKLQIVFGVHWILIIFSEIQGPHQQALWTIVKIFMTSQGVNVVIAQLVTLKNLRKVRFKFNSLVNPTNSTNLSPLPHRRSNLILLEKVVITNSKR</sequence>
<feature type="transmembrane region" description="Helical" evidence="5">
    <location>
        <begin position="246"/>
        <end position="265"/>
    </location>
</feature>
<gene>
    <name evidence="7" type="ORF">EB796_024467</name>
</gene>
<name>A0A7J7IUM8_BUGNE</name>